<feature type="transmembrane region" description="Helical" evidence="2">
    <location>
        <begin position="28"/>
        <end position="47"/>
    </location>
</feature>
<evidence type="ECO:0000256" key="2">
    <source>
        <dbReference type="SAM" id="Phobius"/>
    </source>
</evidence>
<protein>
    <submittedName>
        <fullName evidence="3">FtsL-like putative cell division protein</fullName>
    </submittedName>
</protein>
<comment type="caution">
    <text evidence="3">The sequence shown here is derived from an EMBL/GenBank/DDBJ whole genome shotgun (WGS) entry which is preliminary data.</text>
</comment>
<gene>
    <name evidence="3" type="ORF">OU798_14085</name>
</gene>
<keyword evidence="3" id="KW-0131">Cell cycle</keyword>
<dbReference type="RefSeq" id="WP_343333810.1">
    <property type="nucleotide sequence ID" value="NZ_JAPOHD010000027.1"/>
</dbReference>
<organism evidence="3 4">
    <name type="scientific">Draconibacterium aestuarii</name>
    <dbReference type="NCBI Taxonomy" id="2998507"/>
    <lineage>
        <taxon>Bacteria</taxon>
        <taxon>Pseudomonadati</taxon>
        <taxon>Bacteroidota</taxon>
        <taxon>Bacteroidia</taxon>
        <taxon>Marinilabiliales</taxon>
        <taxon>Prolixibacteraceae</taxon>
        <taxon>Draconibacterium</taxon>
    </lineage>
</organism>
<evidence type="ECO:0000256" key="1">
    <source>
        <dbReference type="SAM" id="Coils"/>
    </source>
</evidence>
<keyword evidence="4" id="KW-1185">Reference proteome</keyword>
<dbReference type="InterPro" id="IPR045755">
    <property type="entry name" value="FtsL-like"/>
</dbReference>
<keyword evidence="2" id="KW-1133">Transmembrane helix</keyword>
<name>A0A9X3F9V2_9BACT</name>
<proteinExistence type="predicted"/>
<reference evidence="3" key="1">
    <citation type="submission" date="2022-11" db="EMBL/GenBank/DDBJ databases">
        <title>Marilongibacter aestuarii gen. nov., sp. nov., isolated from tidal flat sediment.</title>
        <authorList>
            <person name="Jiayan W."/>
        </authorList>
    </citation>
    <scope>NUCLEOTIDE SEQUENCE</scope>
    <source>
        <strain evidence="3">Z1-6</strain>
    </source>
</reference>
<dbReference type="EMBL" id="JAPOHD010000027">
    <property type="protein sequence ID" value="MCY1721481.1"/>
    <property type="molecule type" value="Genomic_DNA"/>
</dbReference>
<sequence length="116" mass="13076">MAEQTKNTKKIPGMKSFIGGTILTDDRITRQLPFVLFLAFLGLLLIANRNWSGSTIREIEVLNEELEELRSESITLSAKLMDASRPSEVAKKVEQANIGLEEPVRPPQRLIVEKEK</sequence>
<keyword evidence="1" id="KW-0175">Coiled coil</keyword>
<keyword evidence="2" id="KW-0812">Transmembrane</keyword>
<evidence type="ECO:0000313" key="4">
    <source>
        <dbReference type="Proteomes" id="UP001145087"/>
    </source>
</evidence>
<dbReference type="Proteomes" id="UP001145087">
    <property type="component" value="Unassembled WGS sequence"/>
</dbReference>
<accession>A0A9X3F9V2</accession>
<dbReference type="AlphaFoldDB" id="A0A9X3F9V2"/>
<evidence type="ECO:0000313" key="3">
    <source>
        <dbReference type="EMBL" id="MCY1721481.1"/>
    </source>
</evidence>
<feature type="coiled-coil region" evidence="1">
    <location>
        <begin position="52"/>
        <end position="79"/>
    </location>
</feature>
<dbReference type="Pfam" id="PF19579">
    <property type="entry name" value="FtsL_2"/>
    <property type="match status" value="1"/>
</dbReference>
<keyword evidence="2" id="KW-0472">Membrane</keyword>
<dbReference type="GO" id="GO:0051301">
    <property type="term" value="P:cell division"/>
    <property type="evidence" value="ECO:0007669"/>
    <property type="project" value="UniProtKB-KW"/>
</dbReference>
<keyword evidence="3" id="KW-0132">Cell division</keyword>